<name>A0A1Y2BUC1_9FUNG</name>
<keyword evidence="3" id="KW-1185">Reference proteome</keyword>
<dbReference type="EMBL" id="MCOG01000137">
    <property type="protein sequence ID" value="ORY38274.1"/>
    <property type="molecule type" value="Genomic_DNA"/>
</dbReference>
<keyword evidence="1" id="KW-0732">Signal</keyword>
<feature type="chain" id="PRO_5012169238" evidence="1">
    <location>
        <begin position="21"/>
        <end position="339"/>
    </location>
</feature>
<evidence type="ECO:0000313" key="2">
    <source>
        <dbReference type="EMBL" id="ORY38274.1"/>
    </source>
</evidence>
<dbReference type="OrthoDB" id="2143258at2759"/>
<sequence length="339" mass="38178">MKCLTSIITLAVLSITTVFARPTQVGTTSFAGLKYRLYTDGKATIYGTSYNHIQSTTIPASVTYQNKQYLVSEIAAESFVDKEVNKLYVDGGNTGLLIKKNAFYGMRGLKEFGIYSKYVTAEIGGFNGVGNFVEFLGEGIPNIVDDYSEKLLKQWDLPVRKNYKYVNNWERMQELFTLGKRVQETFGIYDKVANPANAANVMFIGAGSSNGVSRVYRLLAIAMGIPHTEVLVGSDNIYYSWNYVKIDIGDGKGTKWYIFDIIQDKIGKNTSWNLSAFKTDSQQVNKLKKFYGEFYTINANNFVVFTNRYNYPNESRVNDTAGVNFNTWLKNNNAGERAK</sequence>
<dbReference type="InterPro" id="IPR032675">
    <property type="entry name" value="LRR_dom_sf"/>
</dbReference>
<evidence type="ECO:0000313" key="3">
    <source>
        <dbReference type="Proteomes" id="UP000193920"/>
    </source>
</evidence>
<evidence type="ECO:0000256" key="1">
    <source>
        <dbReference type="SAM" id="SignalP"/>
    </source>
</evidence>
<comment type="caution">
    <text evidence="2">The sequence shown here is derived from an EMBL/GenBank/DDBJ whole genome shotgun (WGS) entry which is preliminary data.</text>
</comment>
<dbReference type="Gene3D" id="3.80.10.10">
    <property type="entry name" value="Ribonuclease Inhibitor"/>
    <property type="match status" value="1"/>
</dbReference>
<feature type="signal peptide" evidence="1">
    <location>
        <begin position="1"/>
        <end position="20"/>
    </location>
</feature>
<organism evidence="2 3">
    <name type="scientific">Neocallimastix californiae</name>
    <dbReference type="NCBI Taxonomy" id="1754190"/>
    <lineage>
        <taxon>Eukaryota</taxon>
        <taxon>Fungi</taxon>
        <taxon>Fungi incertae sedis</taxon>
        <taxon>Chytridiomycota</taxon>
        <taxon>Chytridiomycota incertae sedis</taxon>
        <taxon>Neocallimastigomycetes</taxon>
        <taxon>Neocallimastigales</taxon>
        <taxon>Neocallimastigaceae</taxon>
        <taxon>Neocallimastix</taxon>
    </lineage>
</organism>
<dbReference type="AlphaFoldDB" id="A0A1Y2BUC1"/>
<proteinExistence type="predicted"/>
<reference evidence="2 3" key="1">
    <citation type="submission" date="2016-08" db="EMBL/GenBank/DDBJ databases">
        <title>A Parts List for Fungal Cellulosomes Revealed by Comparative Genomics.</title>
        <authorList>
            <consortium name="DOE Joint Genome Institute"/>
            <person name="Haitjema C.H."/>
            <person name="Gilmore S.P."/>
            <person name="Henske J.K."/>
            <person name="Solomon K.V."/>
            <person name="De Groot R."/>
            <person name="Kuo A."/>
            <person name="Mondo S.J."/>
            <person name="Salamov A.A."/>
            <person name="Labutti K."/>
            <person name="Zhao Z."/>
            <person name="Chiniquy J."/>
            <person name="Barry K."/>
            <person name="Brewer H.M."/>
            <person name="Purvine S.O."/>
            <person name="Wright A.T."/>
            <person name="Boxma B."/>
            <person name="Van Alen T."/>
            <person name="Hackstein J.H."/>
            <person name="Baker S.E."/>
            <person name="Grigoriev I.V."/>
            <person name="O'Malley M.A."/>
        </authorList>
    </citation>
    <scope>NUCLEOTIDE SEQUENCE [LARGE SCALE GENOMIC DNA]</scope>
    <source>
        <strain evidence="2 3">G1</strain>
    </source>
</reference>
<protein>
    <submittedName>
        <fullName evidence="2">Uncharacterized protein</fullName>
    </submittedName>
</protein>
<gene>
    <name evidence="2" type="ORF">LY90DRAFT_704463</name>
</gene>
<dbReference type="Proteomes" id="UP000193920">
    <property type="component" value="Unassembled WGS sequence"/>
</dbReference>
<dbReference type="SMR" id="A0A1Y2BUC1"/>
<accession>A0A1Y2BUC1</accession>